<dbReference type="PANTHER" id="PTHR35273:SF2">
    <property type="entry name" value="ALPHA-GALACTOSIDASE"/>
    <property type="match status" value="1"/>
</dbReference>
<dbReference type="Gene3D" id="3.20.20.70">
    <property type="entry name" value="Aldolase class I"/>
    <property type="match status" value="1"/>
</dbReference>
<evidence type="ECO:0000259" key="1">
    <source>
        <dbReference type="Pfam" id="PF03537"/>
    </source>
</evidence>
<feature type="domain" description="Glycoside-hydrolase family GH114 TIM-barrel" evidence="1">
    <location>
        <begin position="38"/>
        <end position="268"/>
    </location>
</feature>
<evidence type="ECO:0000313" key="3">
    <source>
        <dbReference type="Proteomes" id="UP000639973"/>
    </source>
</evidence>
<dbReference type="InterPro" id="IPR004352">
    <property type="entry name" value="GH114_TIM-barrel"/>
</dbReference>
<keyword evidence="3" id="KW-1185">Reference proteome</keyword>
<dbReference type="EMBL" id="BMOL01000001">
    <property type="protein sequence ID" value="GGL69340.1"/>
    <property type="molecule type" value="Genomic_DNA"/>
</dbReference>
<gene>
    <name evidence="2" type="ORF">GCM10010840_04300</name>
</gene>
<reference evidence="3" key="1">
    <citation type="journal article" date="2019" name="Int. J. Syst. Evol. Microbiol.">
        <title>The Global Catalogue of Microorganisms (GCM) 10K type strain sequencing project: providing services to taxonomists for standard genome sequencing and annotation.</title>
        <authorList>
            <consortium name="The Broad Institute Genomics Platform"/>
            <consortium name="The Broad Institute Genome Sequencing Center for Infectious Disease"/>
            <person name="Wu L."/>
            <person name="Ma J."/>
        </authorList>
    </citation>
    <scope>NUCLEOTIDE SEQUENCE [LARGE SCALE GENOMIC DNA]</scope>
    <source>
        <strain evidence="3">JCM 15442</strain>
    </source>
</reference>
<proteinExistence type="predicted"/>
<evidence type="ECO:0000313" key="2">
    <source>
        <dbReference type="EMBL" id="GGL69340.1"/>
    </source>
</evidence>
<protein>
    <submittedName>
        <fullName evidence="2">Endo alpha-1,4 polygalactosaminidase</fullName>
    </submittedName>
</protein>
<dbReference type="SUPFAM" id="SSF51445">
    <property type="entry name" value="(Trans)glycosidases"/>
    <property type="match status" value="1"/>
</dbReference>
<dbReference type="RefSeq" id="WP_229723256.1">
    <property type="nucleotide sequence ID" value="NZ_BMOL01000001.1"/>
</dbReference>
<comment type="caution">
    <text evidence="2">The sequence shown here is derived from an EMBL/GenBank/DDBJ whole genome shotgun (WGS) entry which is preliminary data.</text>
</comment>
<dbReference type="InterPro" id="IPR017853">
    <property type="entry name" value="GH"/>
</dbReference>
<dbReference type="Pfam" id="PF03537">
    <property type="entry name" value="Glyco_hydro_114"/>
    <property type="match status" value="1"/>
</dbReference>
<name>A0ABQ2G0X2_9DEIO</name>
<accession>A0ABQ2G0X2</accession>
<dbReference type="PANTHER" id="PTHR35273">
    <property type="entry name" value="ALPHA-1,4 POLYGALACTOSAMINIDASE, PUTATIVE (AFU_ORTHOLOGUE AFUA_3G07890)-RELATED"/>
    <property type="match status" value="1"/>
</dbReference>
<sequence>MKTRGLGLNALLVWGLMGESGLGLTIPHVRPPPAGLYSWDWQIGARTAALLSIPAGIRLIDLDGFETSAATVTALRRQGLYPVCYINAGSYEPYRSDSPRYPARLKLGVDPDWTDEAFVDVRDVFRPDSVLADILRKRLAMCHGKGFAAVEPDNLQNDENVPGGVISTQQQVDFNGWLADEAHALGLAIFQKNGPDKVLLRDRTGQRLVDKFDGILNESCHEFDECAPLAEYVKRGKPALNVEYRQKFLNCAEARRLGINSMFRDLYLRGGREAEYRRVTC</sequence>
<dbReference type="Proteomes" id="UP000639973">
    <property type="component" value="Unassembled WGS sequence"/>
</dbReference>
<organism evidence="2 3">
    <name type="scientific">Deinococcus aerolatus</name>
    <dbReference type="NCBI Taxonomy" id="522487"/>
    <lineage>
        <taxon>Bacteria</taxon>
        <taxon>Thermotogati</taxon>
        <taxon>Deinococcota</taxon>
        <taxon>Deinococci</taxon>
        <taxon>Deinococcales</taxon>
        <taxon>Deinococcaceae</taxon>
        <taxon>Deinococcus</taxon>
    </lineage>
</organism>
<dbReference type="InterPro" id="IPR013785">
    <property type="entry name" value="Aldolase_TIM"/>
</dbReference>